<feature type="domain" description="SnoaL-like" evidence="2">
    <location>
        <begin position="44"/>
        <end position="158"/>
    </location>
</feature>
<protein>
    <recommendedName>
        <fullName evidence="2">SnoaL-like domain-containing protein</fullName>
    </recommendedName>
</protein>
<gene>
    <name evidence="3" type="ordered locus">ambt_22105</name>
</gene>
<reference evidence="3 4" key="1">
    <citation type="journal article" date="2011" name="J. Bacteriol.">
        <title>Complete genome sequence of the polycyclic aromatic hydrocarbon-degrading bacterium Alteromonas sp. strain SN2.</title>
        <authorList>
            <person name="Jin H.M."/>
            <person name="Jeong H."/>
            <person name="Moon E.J."/>
            <person name="Math R.K."/>
            <person name="Lee K."/>
            <person name="Kim H.J."/>
            <person name="Jeon C.O."/>
            <person name="Oh T.K."/>
            <person name="Kim J.F."/>
        </authorList>
    </citation>
    <scope>NUCLEOTIDE SEQUENCE [LARGE SCALE GENOMIC DNA]</scope>
    <source>
        <strain evidence="4">JCM 17741 / KACC 18427 / KCTC 11700BP / SN2</strain>
    </source>
</reference>
<dbReference type="Gene3D" id="3.10.450.50">
    <property type="match status" value="1"/>
</dbReference>
<dbReference type="AlphaFoldDB" id="F5ZGD8"/>
<dbReference type="HOGENOM" id="CLU_119548_1_0_6"/>
<evidence type="ECO:0000313" key="4">
    <source>
        <dbReference type="Proteomes" id="UP000000683"/>
    </source>
</evidence>
<feature type="chain" id="PRO_5003336976" description="SnoaL-like domain-containing protein" evidence="1">
    <location>
        <begin position="19"/>
        <end position="177"/>
    </location>
</feature>
<dbReference type="KEGG" id="alt:ambt_22105"/>
<dbReference type="SUPFAM" id="SSF54427">
    <property type="entry name" value="NTF2-like"/>
    <property type="match status" value="1"/>
</dbReference>
<evidence type="ECO:0000313" key="3">
    <source>
        <dbReference type="EMBL" id="AEF05906.1"/>
    </source>
</evidence>
<keyword evidence="1" id="KW-0732">Signal</keyword>
<sequence>MRLTITAILLLSCVNTVAAEVLTSTTQPHSDTKVQPLLEDEIKVNKVLDSLHQFASDANFDSYFSLYSDNAIFIGTDASEVWTMSAFKAYAQPHFSKGRGWTYTPHSRHIYFSNNRDVAWFDELLDNDSLGVTRGTGVLILENHKWKVSQYHLTIPVPNALADSVAEQIKSHRKKGQ</sequence>
<dbReference type="Pfam" id="PF13474">
    <property type="entry name" value="SnoaL_3"/>
    <property type="match status" value="1"/>
</dbReference>
<accession>F5ZGD8</accession>
<dbReference type="Proteomes" id="UP000000683">
    <property type="component" value="Chromosome"/>
</dbReference>
<dbReference type="RefSeq" id="WP_013786801.1">
    <property type="nucleotide sequence ID" value="NC_015554.1"/>
</dbReference>
<organism evidence="3 4">
    <name type="scientific">Alteromonas naphthalenivorans</name>
    <dbReference type="NCBI Taxonomy" id="715451"/>
    <lineage>
        <taxon>Bacteria</taxon>
        <taxon>Pseudomonadati</taxon>
        <taxon>Pseudomonadota</taxon>
        <taxon>Gammaproteobacteria</taxon>
        <taxon>Alteromonadales</taxon>
        <taxon>Alteromonadaceae</taxon>
        <taxon>Alteromonas/Salinimonas group</taxon>
        <taxon>Alteromonas</taxon>
    </lineage>
</organism>
<evidence type="ECO:0000256" key="1">
    <source>
        <dbReference type="SAM" id="SignalP"/>
    </source>
</evidence>
<evidence type="ECO:0000259" key="2">
    <source>
        <dbReference type="Pfam" id="PF13474"/>
    </source>
</evidence>
<keyword evidence="4" id="KW-1185">Reference proteome</keyword>
<feature type="signal peptide" evidence="1">
    <location>
        <begin position="1"/>
        <end position="18"/>
    </location>
</feature>
<name>F5ZGD8_ALTNA</name>
<proteinExistence type="predicted"/>
<dbReference type="EMBL" id="CP002339">
    <property type="protein sequence ID" value="AEF05906.1"/>
    <property type="molecule type" value="Genomic_DNA"/>
</dbReference>
<dbReference type="eggNOG" id="COG4319">
    <property type="taxonomic scope" value="Bacteria"/>
</dbReference>
<dbReference type="InterPro" id="IPR037401">
    <property type="entry name" value="SnoaL-like"/>
</dbReference>
<dbReference type="InterPro" id="IPR032710">
    <property type="entry name" value="NTF2-like_dom_sf"/>
</dbReference>
<dbReference type="OrthoDB" id="271716at2"/>